<dbReference type="RefSeq" id="WP_379495081.1">
    <property type="nucleotide sequence ID" value="NZ_JBHSAO010000001.1"/>
</dbReference>
<dbReference type="InterPro" id="IPR002320">
    <property type="entry name" value="Thr-tRNA-ligase_IIa"/>
</dbReference>
<dbReference type="InterPro" id="IPR004095">
    <property type="entry name" value="TGS"/>
</dbReference>
<dbReference type="HAMAP" id="MF_00184">
    <property type="entry name" value="Thr_tRNA_synth"/>
    <property type="match status" value="1"/>
</dbReference>
<dbReference type="SMART" id="SM00863">
    <property type="entry name" value="tRNA_SAD"/>
    <property type="match status" value="1"/>
</dbReference>
<protein>
    <recommendedName>
        <fullName evidence="13">Threonine--tRNA ligase</fullName>
        <ecNumber evidence="13">6.1.1.3</ecNumber>
    </recommendedName>
    <alternativeName>
        <fullName evidence="13">Threonyl-tRNA synthetase</fullName>
        <shortName evidence="13">ThrRS</shortName>
    </alternativeName>
</protein>
<dbReference type="PROSITE" id="PS50862">
    <property type="entry name" value="AA_TRNA_LIGASE_II"/>
    <property type="match status" value="1"/>
</dbReference>
<comment type="caution">
    <text evidence="16">The sequence shown here is derived from an EMBL/GenBank/DDBJ whole genome shotgun (WGS) entry which is preliminary data.</text>
</comment>
<dbReference type="Gene3D" id="3.40.50.800">
    <property type="entry name" value="Anticodon-binding domain"/>
    <property type="match status" value="1"/>
</dbReference>
<dbReference type="InterPro" id="IPR006195">
    <property type="entry name" value="aa-tRNA-synth_II"/>
</dbReference>
<dbReference type="PRINTS" id="PR01047">
    <property type="entry name" value="TRNASYNTHTHR"/>
</dbReference>
<dbReference type="Pfam" id="PF03129">
    <property type="entry name" value="HGTP_anticodon"/>
    <property type="match status" value="1"/>
</dbReference>
<evidence type="ECO:0000313" key="16">
    <source>
        <dbReference type="EMBL" id="MFC4022576.1"/>
    </source>
</evidence>
<dbReference type="EMBL" id="JBHSAO010000001">
    <property type="protein sequence ID" value="MFC4022576.1"/>
    <property type="molecule type" value="Genomic_DNA"/>
</dbReference>
<dbReference type="Gene3D" id="3.10.20.30">
    <property type="match status" value="1"/>
</dbReference>
<keyword evidence="5 13" id="KW-0479">Metal-binding</keyword>
<evidence type="ECO:0000256" key="4">
    <source>
        <dbReference type="ARBA" id="ARBA00022598"/>
    </source>
</evidence>
<dbReference type="NCBIfam" id="TIGR00418">
    <property type="entry name" value="thrS"/>
    <property type="match status" value="1"/>
</dbReference>
<evidence type="ECO:0000256" key="12">
    <source>
        <dbReference type="ARBA" id="ARBA00049515"/>
    </source>
</evidence>
<dbReference type="SUPFAM" id="SSF81271">
    <property type="entry name" value="TGS-like"/>
    <property type="match status" value="1"/>
</dbReference>
<dbReference type="InterPro" id="IPR002314">
    <property type="entry name" value="aa-tRNA-synt_IIb"/>
</dbReference>
<feature type="binding site" evidence="13">
    <location>
        <position position="519"/>
    </location>
    <ligand>
        <name>Zn(2+)</name>
        <dbReference type="ChEBI" id="CHEBI:29105"/>
        <note>catalytic</note>
    </ligand>
</feature>
<feature type="binding site" evidence="13">
    <location>
        <position position="338"/>
    </location>
    <ligand>
        <name>Zn(2+)</name>
        <dbReference type="ChEBI" id="CHEBI:29105"/>
        <note>catalytic</note>
    </ligand>
</feature>
<dbReference type="Gene3D" id="3.30.980.10">
    <property type="entry name" value="Threonyl-trna Synthetase, Chain A, domain 2"/>
    <property type="match status" value="1"/>
</dbReference>
<dbReference type="InterPro" id="IPR012675">
    <property type="entry name" value="Beta-grasp_dom_sf"/>
</dbReference>
<keyword evidence="11 13" id="KW-0030">Aminoacyl-tRNA synthetase</keyword>
<dbReference type="InterPro" id="IPR018163">
    <property type="entry name" value="Thr/Ala-tRNA-synth_IIc_edit"/>
</dbReference>
<comment type="similarity">
    <text evidence="1 13">Belongs to the class-II aminoacyl-tRNA synthetase family.</text>
</comment>
<dbReference type="InterPro" id="IPR047246">
    <property type="entry name" value="ThrRS_anticodon"/>
</dbReference>
<dbReference type="CDD" id="cd00771">
    <property type="entry name" value="ThrRS_core"/>
    <property type="match status" value="1"/>
</dbReference>
<name>A0ABV8GWZ0_9BACI</name>
<comment type="catalytic activity">
    <reaction evidence="12 13">
        <text>tRNA(Thr) + L-threonine + ATP = L-threonyl-tRNA(Thr) + AMP + diphosphate + H(+)</text>
        <dbReference type="Rhea" id="RHEA:24624"/>
        <dbReference type="Rhea" id="RHEA-COMP:9670"/>
        <dbReference type="Rhea" id="RHEA-COMP:9704"/>
        <dbReference type="ChEBI" id="CHEBI:15378"/>
        <dbReference type="ChEBI" id="CHEBI:30616"/>
        <dbReference type="ChEBI" id="CHEBI:33019"/>
        <dbReference type="ChEBI" id="CHEBI:57926"/>
        <dbReference type="ChEBI" id="CHEBI:78442"/>
        <dbReference type="ChEBI" id="CHEBI:78534"/>
        <dbReference type="ChEBI" id="CHEBI:456215"/>
        <dbReference type="EC" id="6.1.1.3"/>
    </reaction>
</comment>
<evidence type="ECO:0000259" key="14">
    <source>
        <dbReference type="PROSITE" id="PS50862"/>
    </source>
</evidence>
<dbReference type="CDD" id="cd01667">
    <property type="entry name" value="TGS_ThrRS"/>
    <property type="match status" value="1"/>
</dbReference>
<evidence type="ECO:0000256" key="11">
    <source>
        <dbReference type="ARBA" id="ARBA00023146"/>
    </source>
</evidence>
<keyword evidence="6 13" id="KW-0547">Nucleotide-binding</keyword>
<feature type="domain" description="TGS" evidence="15">
    <location>
        <begin position="1"/>
        <end position="64"/>
    </location>
</feature>
<dbReference type="Gene3D" id="3.30.930.10">
    <property type="entry name" value="Bira Bifunctional Protein, Domain 2"/>
    <property type="match status" value="1"/>
</dbReference>
<sequence length="648" mass="74792">MPEEIGIIFPDGAEKGFPAGTTGEAIAASISPGLRKQALAIKLDGQLVDLKRELNHGGKIEIITYKSDEGIEVVRHSTAHLLAQAIKRLYKDVKFGVGPVIEEGFYYDIDMEESLTPEDLPRIEKEMKRIVDENLEIKRVEVSRNEAKERFQEIGDDLKLELIDAIPEDEQVTIYEQGEFFDLCRGIHVPSTSKIKAFKLLSISGAYWRGDSNNKQLQRIYGTAFEKKAQVEDYLQLLQERKERDHRKLGKELDLFTVSQKVGQGLPLWLPKGATIRRNIERYIVDLEERLGYSHVYTPVLGSVELYKTSGHWDHYQEDMFPVMEMDNEDLVLRPMNCPHHMMVFKNQLWSYRNLPVRIAELGTMHRHEMSGALAGLQRVRGMTLNDAHIFARPDQLKQEFIRVVELVKKVYEDFGIGDYYFRLSYRDPEDKEKYIDNDEMWEKAQAMLKETMDDMGLDYVEAIGEAAFYGPKLDVQVKTALGKDETLSTVQLDFHLPERFDLTYIGEDGKEHRPVVIHRGVVSTMERFVAFLIEEYKGAFPTWLSPVQVKVIPVSPQVHLDYAKKVEEKLRFQGIRVEMDERDEKIGYKIREAQTQKVPFALVLGDKEIEADAVNFRRYGEQNTETLSYTDFEALIIAEIAEKQLRK</sequence>
<keyword evidence="3 13" id="KW-0820">tRNA-binding</keyword>
<dbReference type="EC" id="6.1.1.3" evidence="13"/>
<evidence type="ECO:0000256" key="10">
    <source>
        <dbReference type="ARBA" id="ARBA00022917"/>
    </source>
</evidence>
<feature type="binding site" evidence="13">
    <location>
        <position position="389"/>
    </location>
    <ligand>
        <name>Zn(2+)</name>
        <dbReference type="ChEBI" id="CHEBI:29105"/>
        <note>catalytic</note>
    </ligand>
</feature>
<evidence type="ECO:0000256" key="5">
    <source>
        <dbReference type="ARBA" id="ARBA00022723"/>
    </source>
</evidence>
<evidence type="ECO:0000313" key="17">
    <source>
        <dbReference type="Proteomes" id="UP001595772"/>
    </source>
</evidence>
<keyword evidence="7 13" id="KW-0862">Zinc</keyword>
<dbReference type="Pfam" id="PF02824">
    <property type="entry name" value="TGS"/>
    <property type="match status" value="1"/>
</dbReference>
<dbReference type="InterPro" id="IPR012947">
    <property type="entry name" value="tRNA_SAD"/>
</dbReference>
<dbReference type="InterPro" id="IPR036621">
    <property type="entry name" value="Anticodon-bd_dom_sf"/>
</dbReference>
<dbReference type="PANTHER" id="PTHR11451:SF56">
    <property type="entry name" value="THREONINE--TRNA LIGASE 1"/>
    <property type="match status" value="1"/>
</dbReference>
<dbReference type="PANTHER" id="PTHR11451">
    <property type="entry name" value="THREONINE-TRNA LIGASE"/>
    <property type="match status" value="1"/>
</dbReference>
<dbReference type="Gene3D" id="3.30.54.20">
    <property type="match status" value="1"/>
</dbReference>
<comment type="caution">
    <text evidence="13">Lacks conserved residue(s) required for the propagation of feature annotation.</text>
</comment>
<dbReference type="InterPro" id="IPR012676">
    <property type="entry name" value="TGS-like"/>
</dbReference>
<reference evidence="17" key="1">
    <citation type="journal article" date="2019" name="Int. J. Syst. Evol. Microbiol.">
        <title>The Global Catalogue of Microorganisms (GCM) 10K type strain sequencing project: providing services to taxonomists for standard genome sequencing and annotation.</title>
        <authorList>
            <consortium name="The Broad Institute Genomics Platform"/>
            <consortium name="The Broad Institute Genome Sequencing Center for Infectious Disease"/>
            <person name="Wu L."/>
            <person name="Ma J."/>
        </authorList>
    </citation>
    <scope>NUCLEOTIDE SEQUENCE [LARGE SCALE GENOMIC DNA]</scope>
    <source>
        <strain evidence="17">IBRC-M 10703</strain>
    </source>
</reference>
<evidence type="ECO:0000256" key="9">
    <source>
        <dbReference type="ARBA" id="ARBA00022884"/>
    </source>
</evidence>
<comment type="cofactor">
    <cofactor evidence="13">
        <name>Zn(2+)</name>
        <dbReference type="ChEBI" id="CHEBI:29105"/>
    </cofactor>
    <text evidence="13">Binds 1 zinc ion per subunit.</text>
</comment>
<dbReference type="PROSITE" id="PS51880">
    <property type="entry name" value="TGS"/>
    <property type="match status" value="1"/>
</dbReference>
<keyword evidence="2 13" id="KW-0963">Cytoplasm</keyword>
<accession>A0ABV8GWZ0</accession>
<evidence type="ECO:0000256" key="3">
    <source>
        <dbReference type="ARBA" id="ARBA00022555"/>
    </source>
</evidence>
<dbReference type="SUPFAM" id="SSF52954">
    <property type="entry name" value="Class II aaRS ABD-related"/>
    <property type="match status" value="1"/>
</dbReference>
<keyword evidence="9 13" id="KW-0694">RNA-binding</keyword>
<keyword evidence="4 13" id="KW-0436">Ligase</keyword>
<evidence type="ECO:0000256" key="6">
    <source>
        <dbReference type="ARBA" id="ARBA00022741"/>
    </source>
</evidence>
<dbReference type="Proteomes" id="UP001595772">
    <property type="component" value="Unassembled WGS sequence"/>
</dbReference>
<dbReference type="GO" id="GO:0004829">
    <property type="term" value="F:threonine-tRNA ligase activity"/>
    <property type="evidence" value="ECO:0007669"/>
    <property type="project" value="UniProtKB-EC"/>
</dbReference>
<dbReference type="Pfam" id="PF07973">
    <property type="entry name" value="tRNA_SAD"/>
    <property type="match status" value="1"/>
</dbReference>
<feature type="domain" description="Aminoacyl-transfer RNA synthetases class-II family profile" evidence="14">
    <location>
        <begin position="245"/>
        <end position="542"/>
    </location>
</feature>
<evidence type="ECO:0000256" key="7">
    <source>
        <dbReference type="ARBA" id="ARBA00022833"/>
    </source>
</evidence>
<proteinExistence type="inferred from homology"/>
<evidence type="ECO:0000259" key="15">
    <source>
        <dbReference type="PROSITE" id="PS51880"/>
    </source>
</evidence>
<evidence type="ECO:0000256" key="2">
    <source>
        <dbReference type="ARBA" id="ARBA00022490"/>
    </source>
</evidence>
<keyword evidence="17" id="KW-1185">Reference proteome</keyword>
<gene>
    <name evidence="13 16" type="primary">thrS</name>
    <name evidence="16" type="ORF">ACFOUV_01930</name>
</gene>
<comment type="subunit">
    <text evidence="13">Homodimer.</text>
</comment>
<evidence type="ECO:0000256" key="13">
    <source>
        <dbReference type="HAMAP-Rule" id="MF_00184"/>
    </source>
</evidence>
<dbReference type="Pfam" id="PF00587">
    <property type="entry name" value="tRNA-synt_2b"/>
    <property type="match status" value="1"/>
</dbReference>
<organism evidence="16 17">
    <name type="scientific">Oceanobacillus longus</name>
    <dbReference type="NCBI Taxonomy" id="930120"/>
    <lineage>
        <taxon>Bacteria</taxon>
        <taxon>Bacillati</taxon>
        <taxon>Bacillota</taxon>
        <taxon>Bacilli</taxon>
        <taxon>Bacillales</taxon>
        <taxon>Bacillaceae</taxon>
        <taxon>Oceanobacillus</taxon>
    </lineage>
</organism>
<keyword evidence="8 13" id="KW-0067">ATP-binding</keyword>
<dbReference type="CDD" id="cd00860">
    <property type="entry name" value="ThrRS_anticodon"/>
    <property type="match status" value="1"/>
</dbReference>
<dbReference type="InterPro" id="IPR033728">
    <property type="entry name" value="ThrRS_core"/>
</dbReference>
<dbReference type="InterPro" id="IPR045864">
    <property type="entry name" value="aa-tRNA-synth_II/BPL/LPL"/>
</dbReference>
<dbReference type="SUPFAM" id="SSF55186">
    <property type="entry name" value="ThrRS/AlaRS common domain"/>
    <property type="match status" value="1"/>
</dbReference>
<evidence type="ECO:0000256" key="1">
    <source>
        <dbReference type="ARBA" id="ARBA00008226"/>
    </source>
</evidence>
<dbReference type="InterPro" id="IPR004154">
    <property type="entry name" value="Anticodon-bd"/>
</dbReference>
<comment type="subcellular location">
    <subcellularLocation>
        <location evidence="13">Cytoplasm</location>
    </subcellularLocation>
</comment>
<dbReference type="SUPFAM" id="SSF55681">
    <property type="entry name" value="Class II aaRS and biotin synthetases"/>
    <property type="match status" value="1"/>
</dbReference>
<keyword evidence="10 13" id="KW-0648">Protein biosynthesis</keyword>
<evidence type="ECO:0000256" key="8">
    <source>
        <dbReference type="ARBA" id="ARBA00022840"/>
    </source>
</evidence>